<reference evidence="1" key="2">
    <citation type="submission" date="2025-09" db="UniProtKB">
        <authorList>
            <consortium name="Ensembl"/>
        </authorList>
    </citation>
    <scope>IDENTIFICATION</scope>
</reference>
<dbReference type="Ensembl" id="ENSOKIT00005077631.1">
    <property type="protein sequence ID" value="ENSOKIP00005072857.1"/>
    <property type="gene ID" value="ENSOKIG00005031464.1"/>
</dbReference>
<accession>A0A8C7MRE4</accession>
<dbReference type="GO" id="GO:0003676">
    <property type="term" value="F:nucleic acid binding"/>
    <property type="evidence" value="ECO:0007669"/>
    <property type="project" value="InterPro"/>
</dbReference>
<reference evidence="1" key="1">
    <citation type="submission" date="2025-08" db="UniProtKB">
        <authorList>
            <consortium name="Ensembl"/>
        </authorList>
    </citation>
    <scope>IDENTIFICATION</scope>
</reference>
<dbReference type="Proteomes" id="UP000694557">
    <property type="component" value="Unassembled WGS sequence"/>
</dbReference>
<sequence length="123" mass="14336">QTDHYNLLKRSGRAKATTESEDKFLRVNSLRDRWLIEQQLQAQLNTGRSQQVSVSTVKRRLRAAGLTGRVTKKRLVWATKHRQWTTEDWKTVLWTDEIFGSSYRVFHSLQTWFVASTVSSLGL</sequence>
<keyword evidence="2" id="KW-1185">Reference proteome</keyword>
<evidence type="ECO:0000313" key="1">
    <source>
        <dbReference type="Ensembl" id="ENSOKIP00005072857.1"/>
    </source>
</evidence>
<dbReference type="InterPro" id="IPR036397">
    <property type="entry name" value="RNaseH_sf"/>
</dbReference>
<dbReference type="GeneTree" id="ENSGT00940000176997"/>
<protein>
    <recommendedName>
        <fullName evidence="3">Transposase Tc1-like domain-containing protein</fullName>
    </recommendedName>
</protein>
<name>A0A8C7MRE4_ONCKI</name>
<evidence type="ECO:0008006" key="3">
    <source>
        <dbReference type="Google" id="ProtNLM"/>
    </source>
</evidence>
<evidence type="ECO:0000313" key="2">
    <source>
        <dbReference type="Proteomes" id="UP000694557"/>
    </source>
</evidence>
<dbReference type="Gene3D" id="3.30.420.10">
    <property type="entry name" value="Ribonuclease H-like superfamily/Ribonuclease H"/>
    <property type="match status" value="1"/>
</dbReference>
<organism evidence="1 2">
    <name type="scientific">Oncorhynchus kisutch</name>
    <name type="common">Coho salmon</name>
    <name type="synonym">Salmo kisutch</name>
    <dbReference type="NCBI Taxonomy" id="8019"/>
    <lineage>
        <taxon>Eukaryota</taxon>
        <taxon>Metazoa</taxon>
        <taxon>Chordata</taxon>
        <taxon>Craniata</taxon>
        <taxon>Vertebrata</taxon>
        <taxon>Euteleostomi</taxon>
        <taxon>Actinopterygii</taxon>
        <taxon>Neopterygii</taxon>
        <taxon>Teleostei</taxon>
        <taxon>Protacanthopterygii</taxon>
        <taxon>Salmoniformes</taxon>
        <taxon>Salmonidae</taxon>
        <taxon>Salmoninae</taxon>
        <taxon>Oncorhynchus</taxon>
    </lineage>
</organism>
<dbReference type="AlphaFoldDB" id="A0A8C7MRE4"/>
<proteinExistence type="predicted"/>